<evidence type="ECO:0000259" key="5">
    <source>
        <dbReference type="Pfam" id="PF00135"/>
    </source>
</evidence>
<dbReference type="GO" id="GO:0016787">
    <property type="term" value="F:hydrolase activity"/>
    <property type="evidence" value="ECO:0007669"/>
    <property type="project" value="UniProtKB-KW"/>
</dbReference>
<dbReference type="InterPro" id="IPR050309">
    <property type="entry name" value="Type-B_Carboxylest/Lipase"/>
</dbReference>
<feature type="domain" description="Carboxylesterase type B" evidence="5">
    <location>
        <begin position="93"/>
        <end position="589"/>
    </location>
</feature>
<dbReference type="InterPro" id="IPR019826">
    <property type="entry name" value="Carboxylesterase_B_AS"/>
</dbReference>
<dbReference type="PROSITE" id="PS00122">
    <property type="entry name" value="CARBOXYLESTERASE_B_1"/>
    <property type="match status" value="1"/>
</dbReference>
<feature type="transmembrane region" description="Helical" evidence="4">
    <location>
        <begin position="25"/>
        <end position="45"/>
    </location>
</feature>
<keyword evidence="2 3" id="KW-0378">Hydrolase</keyword>
<evidence type="ECO:0000256" key="4">
    <source>
        <dbReference type="SAM" id="Phobius"/>
    </source>
</evidence>
<dbReference type="InterPro" id="IPR019819">
    <property type="entry name" value="Carboxylesterase_B_CS"/>
</dbReference>
<comment type="similarity">
    <text evidence="1 3">Belongs to the type-B carboxylesterase/lipase family.</text>
</comment>
<protein>
    <recommendedName>
        <fullName evidence="3">Carboxylic ester hydrolase</fullName>
        <ecNumber evidence="3">3.1.1.-</ecNumber>
    </recommendedName>
</protein>
<dbReference type="SUPFAM" id="SSF53474">
    <property type="entry name" value="alpha/beta-Hydrolases"/>
    <property type="match status" value="1"/>
</dbReference>
<evidence type="ECO:0000256" key="2">
    <source>
        <dbReference type="ARBA" id="ARBA00022801"/>
    </source>
</evidence>
<dbReference type="Gene3D" id="3.40.50.1820">
    <property type="entry name" value="alpha/beta hydrolase"/>
    <property type="match status" value="1"/>
</dbReference>
<gene>
    <name evidence="6" type="ORF">E7272_10850</name>
</gene>
<dbReference type="EC" id="3.1.1.-" evidence="3"/>
<keyword evidence="4" id="KW-0472">Membrane</keyword>
<dbReference type="Proteomes" id="UP000766246">
    <property type="component" value="Unassembled WGS sequence"/>
</dbReference>
<dbReference type="PANTHER" id="PTHR11559">
    <property type="entry name" value="CARBOXYLESTERASE"/>
    <property type="match status" value="1"/>
</dbReference>
<dbReference type="EMBL" id="SVER01000030">
    <property type="protein sequence ID" value="MBE5920325.1"/>
    <property type="molecule type" value="Genomic_DNA"/>
</dbReference>
<name>A0A927YM30_9FIRM</name>
<evidence type="ECO:0000313" key="7">
    <source>
        <dbReference type="Proteomes" id="UP000766246"/>
    </source>
</evidence>
<dbReference type="AlphaFoldDB" id="A0A927YM30"/>
<sequence length="605" mass="67370">MLFTGLIILLTIIYLIILELSKNIILGWVIGVLAAVAAILTRISLIKKDQLNLRTQLIIGGAFIGILCINYLMTSPPYKNVPAVDNKNPDVTEVVHVTQGDLTGVYNANHSVKVYAGIPYAKPPVGELRFKEPQSPEAWDGVRACDAFGPMAMQPRSNTLYDSLSHILGWHDYQVKLSDEYLEPMSEDCLYLNVFAPEAMGDEPLPVIFYIHGGSLTTGQSSYTEYRGENLAKRGVIVVNFAYRLGVFGYYAADDLKEESPNGTTGNYGLLDQIAALNWVRENIAAFGGDPNQITIAGESAGSSSVNAICVSPLTEGMFNYAIAESSGILAYKPFHTFRDYNEATVQGDKVREEFGVTSSQELRDIPAEKLVQTATDQSAMTVDGYAIVEQPYLTYEKGKNHEKALLNGFNAKEADAFNLGIKATADNYEELLAEDLGDYAGEMAKVVPANSPQRDQHFIVDPLGDAKGALNEAYSAIWFSYSHYLWNNYMVNQVKPAYEYYFTKVNDSLSNYHAGELPYAYGNLWRHPGLYSDEDYKLSDIMQQYWVNFAKTGDPNGEGLPKWQMRAEGQDKLLQLDTTIKMIDDPNHQLYQVIDKYQNSIKEN</sequence>
<keyword evidence="4" id="KW-1133">Transmembrane helix</keyword>
<reference evidence="6" key="1">
    <citation type="submission" date="2019-04" db="EMBL/GenBank/DDBJ databases">
        <title>Evolution of Biomass-Degrading Anaerobic Consortia Revealed by Metagenomics.</title>
        <authorList>
            <person name="Peng X."/>
        </authorList>
    </citation>
    <scope>NUCLEOTIDE SEQUENCE</scope>
    <source>
        <strain evidence="6">SIG311</strain>
    </source>
</reference>
<dbReference type="InterPro" id="IPR029058">
    <property type="entry name" value="AB_hydrolase_fold"/>
</dbReference>
<dbReference type="PROSITE" id="PS00941">
    <property type="entry name" value="CARBOXYLESTERASE_B_2"/>
    <property type="match status" value="1"/>
</dbReference>
<proteinExistence type="inferred from homology"/>
<evidence type="ECO:0000256" key="3">
    <source>
        <dbReference type="RuleBase" id="RU361235"/>
    </source>
</evidence>
<evidence type="ECO:0000313" key="6">
    <source>
        <dbReference type="EMBL" id="MBE5920325.1"/>
    </source>
</evidence>
<comment type="caution">
    <text evidence="6">The sequence shown here is derived from an EMBL/GenBank/DDBJ whole genome shotgun (WGS) entry which is preliminary data.</text>
</comment>
<accession>A0A927YM30</accession>
<feature type="transmembrane region" description="Helical" evidence="4">
    <location>
        <begin position="57"/>
        <end position="73"/>
    </location>
</feature>
<organism evidence="6 7">
    <name type="scientific">Pseudobutyrivibrio ruminis</name>
    <dbReference type="NCBI Taxonomy" id="46206"/>
    <lineage>
        <taxon>Bacteria</taxon>
        <taxon>Bacillati</taxon>
        <taxon>Bacillota</taxon>
        <taxon>Clostridia</taxon>
        <taxon>Lachnospirales</taxon>
        <taxon>Lachnospiraceae</taxon>
        <taxon>Pseudobutyrivibrio</taxon>
    </lineage>
</organism>
<keyword evidence="4" id="KW-0812">Transmembrane</keyword>
<dbReference type="InterPro" id="IPR002018">
    <property type="entry name" value="CarbesteraseB"/>
</dbReference>
<evidence type="ECO:0000256" key="1">
    <source>
        <dbReference type="ARBA" id="ARBA00005964"/>
    </source>
</evidence>
<dbReference type="Pfam" id="PF00135">
    <property type="entry name" value="COesterase"/>
    <property type="match status" value="1"/>
</dbReference>